<evidence type="ECO:0000313" key="1">
    <source>
        <dbReference type="EMBL" id="GAQ34233.1"/>
    </source>
</evidence>
<dbReference type="PaxDb" id="5061-CADANGAP00000873"/>
<dbReference type="VEuPathDB" id="FungiDB:ASPNIDRAFT2_1162586"/>
<accession>A0A124BUW6</accession>
<reference evidence="2" key="1">
    <citation type="journal article" date="2016" name="Genome Announc.">
        <title>Draft genome sequence of Aspergillus niger strain An76.</title>
        <authorList>
            <person name="Gong W."/>
            <person name="Cheng Z."/>
            <person name="Zhang H."/>
            <person name="Liu L."/>
            <person name="Gao P."/>
            <person name="Wang L."/>
        </authorList>
    </citation>
    <scope>NUCLEOTIDE SEQUENCE [LARGE SCALE GENOMIC DNA]</scope>
    <source>
        <strain evidence="2">An76</strain>
    </source>
</reference>
<dbReference type="VEuPathDB" id="FungiDB:ATCC64974_16090"/>
<dbReference type="OMA" id="FLSIMPE"/>
<comment type="caution">
    <text evidence="1">The sequence shown here is derived from an EMBL/GenBank/DDBJ whole genome shotgun (WGS) entry which is preliminary data.</text>
</comment>
<organism evidence="1 2">
    <name type="scientific">Aspergillus niger</name>
    <dbReference type="NCBI Taxonomy" id="5061"/>
    <lineage>
        <taxon>Eukaryota</taxon>
        <taxon>Fungi</taxon>
        <taxon>Dikarya</taxon>
        <taxon>Ascomycota</taxon>
        <taxon>Pezizomycotina</taxon>
        <taxon>Eurotiomycetes</taxon>
        <taxon>Eurotiomycetidae</taxon>
        <taxon>Eurotiales</taxon>
        <taxon>Aspergillaceae</taxon>
        <taxon>Aspergillus</taxon>
        <taxon>Aspergillus subgen. Circumdati</taxon>
    </lineage>
</organism>
<dbReference type="AlphaFoldDB" id="A0A124BUW6"/>
<dbReference type="VEuPathDB" id="FungiDB:An01g09010"/>
<protein>
    <submittedName>
        <fullName evidence="1">Similar to An01g09010</fullName>
    </submittedName>
</protein>
<dbReference type="OrthoDB" id="4326871at2759"/>
<sequence length="288" mass="31143">MSAKKHHPASRDPILNAINIRTVLALLGSLLTIKLLNLLARLTGVRRTSPRYPYSYVGQAISRKEQHIIQILLEIIPESSTSVNTSLPSNAGFSCADDRPTTADSVPSSSLVIPLMPVPSRVVQLSHSAPTRSLELAIADRDRGFDDHTSTRASVHFLGHQPLPSDSVYSSIVRRSLSISDPNSNCSSPQQGILPGVRFSGFMSDRLRFSILSRPWSMDSVLADESQPEPVTLDMAQLQQTRTADSYPGPFPISDGLEPSSLATAQCANNGASEATAVRTSVRPFTDV</sequence>
<evidence type="ECO:0000313" key="2">
    <source>
        <dbReference type="Proteomes" id="UP000068243"/>
    </source>
</evidence>
<dbReference type="Proteomes" id="UP000068243">
    <property type="component" value="Unassembled WGS sequence"/>
</dbReference>
<dbReference type="EMBL" id="BCMY01000001">
    <property type="protein sequence ID" value="GAQ34233.1"/>
    <property type="molecule type" value="Genomic_DNA"/>
</dbReference>
<name>A0A124BUW6_ASPNG</name>
<dbReference type="VEuPathDB" id="FungiDB:M747DRAFT_96006"/>
<proteinExistence type="predicted"/>
<gene>
    <name evidence="1" type="ORF">ABL_00589</name>
</gene>